<dbReference type="PIRSF" id="PIRSF005917">
    <property type="entry name" value="MTase_YraL"/>
    <property type="match status" value="1"/>
</dbReference>
<evidence type="ECO:0000256" key="5">
    <source>
        <dbReference type="ARBA" id="ARBA00022691"/>
    </source>
</evidence>
<gene>
    <name evidence="7" type="ORF">METZ01_LOCUS390457</name>
</gene>
<evidence type="ECO:0000313" key="7">
    <source>
        <dbReference type="EMBL" id="SVD37603.1"/>
    </source>
</evidence>
<dbReference type="PANTHER" id="PTHR46111:SF1">
    <property type="entry name" value="RIBOSOMAL RNA SMALL SUBUNIT METHYLTRANSFERASE I"/>
    <property type="match status" value="1"/>
</dbReference>
<evidence type="ECO:0000256" key="1">
    <source>
        <dbReference type="ARBA" id="ARBA00022490"/>
    </source>
</evidence>
<reference evidence="7" key="1">
    <citation type="submission" date="2018-05" db="EMBL/GenBank/DDBJ databases">
        <authorList>
            <person name="Lanie J.A."/>
            <person name="Ng W.-L."/>
            <person name="Kazmierczak K.M."/>
            <person name="Andrzejewski T.M."/>
            <person name="Davidsen T.M."/>
            <person name="Wayne K.J."/>
            <person name="Tettelin H."/>
            <person name="Glass J.I."/>
            <person name="Rusch D."/>
            <person name="Podicherti R."/>
            <person name="Tsui H.-C.T."/>
            <person name="Winkler M.E."/>
        </authorList>
    </citation>
    <scope>NUCLEOTIDE SEQUENCE</scope>
</reference>
<dbReference type="GO" id="GO:0032259">
    <property type="term" value="P:methylation"/>
    <property type="evidence" value="ECO:0007669"/>
    <property type="project" value="UniProtKB-KW"/>
</dbReference>
<dbReference type="AlphaFoldDB" id="A0A382UTL2"/>
<protein>
    <recommendedName>
        <fullName evidence="6">Tetrapyrrole methylase domain-containing protein</fullName>
    </recommendedName>
</protein>
<dbReference type="GO" id="GO:0006364">
    <property type="term" value="P:rRNA processing"/>
    <property type="evidence" value="ECO:0007669"/>
    <property type="project" value="UniProtKB-KW"/>
</dbReference>
<dbReference type="InterPro" id="IPR000878">
    <property type="entry name" value="4pyrrol_Mease"/>
</dbReference>
<dbReference type="PANTHER" id="PTHR46111">
    <property type="entry name" value="RIBOSOMAL RNA SMALL SUBUNIT METHYLTRANSFERASE I"/>
    <property type="match status" value="1"/>
</dbReference>
<dbReference type="InterPro" id="IPR014776">
    <property type="entry name" value="4pyrrole_Mease_sub2"/>
</dbReference>
<evidence type="ECO:0000256" key="2">
    <source>
        <dbReference type="ARBA" id="ARBA00022552"/>
    </source>
</evidence>
<dbReference type="SUPFAM" id="SSF53790">
    <property type="entry name" value="Tetrapyrrole methylase"/>
    <property type="match status" value="1"/>
</dbReference>
<dbReference type="GO" id="GO:0008168">
    <property type="term" value="F:methyltransferase activity"/>
    <property type="evidence" value="ECO:0007669"/>
    <property type="project" value="UniProtKB-KW"/>
</dbReference>
<organism evidence="7">
    <name type="scientific">marine metagenome</name>
    <dbReference type="NCBI Taxonomy" id="408172"/>
    <lineage>
        <taxon>unclassified sequences</taxon>
        <taxon>metagenomes</taxon>
        <taxon>ecological metagenomes</taxon>
    </lineage>
</organism>
<dbReference type="InterPro" id="IPR014777">
    <property type="entry name" value="4pyrrole_Mease_sub1"/>
</dbReference>
<keyword evidence="1" id="KW-0963">Cytoplasm</keyword>
<keyword evidence="2" id="KW-0698">rRNA processing</keyword>
<dbReference type="InterPro" id="IPR008189">
    <property type="entry name" value="rRNA_ssu_MeTfrase_I"/>
</dbReference>
<dbReference type="InterPro" id="IPR035996">
    <property type="entry name" value="4pyrrol_Methylase_sf"/>
</dbReference>
<name>A0A382UTL2_9ZZZZ</name>
<keyword evidence="5" id="KW-0949">S-adenosyl-L-methionine</keyword>
<dbReference type="Pfam" id="PF00590">
    <property type="entry name" value="TP_methylase"/>
    <property type="match status" value="1"/>
</dbReference>
<accession>A0A382UTL2</accession>
<feature type="domain" description="Tetrapyrrole methylase" evidence="6">
    <location>
        <begin position="10"/>
        <end position="203"/>
    </location>
</feature>
<proteinExistence type="predicted"/>
<sequence>MVKEKIQSGLYIVATPIGNLNDLSSRAIEILKKADLIAVENTQIFRHLGIDVPSQKLLHVTEHNTPRQTPKILAMAREGIAALTSDAGTPTISDPGSRIVETAHIENIPVYVIPGPSALSASISISGFSGDTHFLGFLPRKTNDRKKLIQKTAQTAKILVVYENPSRLTKTLTEIANWLNDPETVVCRELTKIHEETIRNNASVLANQIKSPRGECTVVINSSNWPEKDHLEEASVYMQEMHRAGAKRAAAAAEAARRFSIERKLAYSLWPD</sequence>
<keyword evidence="3" id="KW-0489">Methyltransferase</keyword>
<keyword evidence="4" id="KW-0808">Transferase</keyword>
<dbReference type="PROSITE" id="PS01296">
    <property type="entry name" value="RSMI"/>
    <property type="match status" value="1"/>
</dbReference>
<evidence type="ECO:0000256" key="3">
    <source>
        <dbReference type="ARBA" id="ARBA00022603"/>
    </source>
</evidence>
<dbReference type="Gene3D" id="3.40.1010.10">
    <property type="entry name" value="Cobalt-precorrin-4 Transmethylase, Domain 1"/>
    <property type="match status" value="1"/>
</dbReference>
<dbReference type="NCBIfam" id="TIGR00096">
    <property type="entry name" value="16S rRNA (cytidine(1402)-2'-O)-methyltransferase"/>
    <property type="match status" value="1"/>
</dbReference>
<dbReference type="InterPro" id="IPR018063">
    <property type="entry name" value="SAM_MeTrfase_RsmI_CS"/>
</dbReference>
<evidence type="ECO:0000259" key="6">
    <source>
        <dbReference type="Pfam" id="PF00590"/>
    </source>
</evidence>
<dbReference type="CDD" id="cd11648">
    <property type="entry name" value="RsmI"/>
    <property type="match status" value="1"/>
</dbReference>
<dbReference type="EMBL" id="UINC01146713">
    <property type="protein sequence ID" value="SVD37603.1"/>
    <property type="molecule type" value="Genomic_DNA"/>
</dbReference>
<evidence type="ECO:0000256" key="4">
    <source>
        <dbReference type="ARBA" id="ARBA00022679"/>
    </source>
</evidence>
<dbReference type="Gene3D" id="3.30.950.10">
    <property type="entry name" value="Methyltransferase, Cobalt-precorrin-4 Transmethylase, Domain 2"/>
    <property type="match status" value="1"/>
</dbReference>